<feature type="signal peptide" evidence="3">
    <location>
        <begin position="1"/>
        <end position="35"/>
    </location>
</feature>
<evidence type="ECO:0008006" key="6">
    <source>
        <dbReference type="Google" id="ProtNLM"/>
    </source>
</evidence>
<feature type="transmembrane region" description="Helical" evidence="2">
    <location>
        <begin position="667"/>
        <end position="688"/>
    </location>
</feature>
<keyword evidence="3" id="KW-0732">Signal</keyword>
<dbReference type="RefSeq" id="WP_139238998.1">
    <property type="nucleotide sequence ID" value="NZ_FOOI01000008.1"/>
</dbReference>
<dbReference type="Proteomes" id="UP000533017">
    <property type="component" value="Unassembled WGS sequence"/>
</dbReference>
<dbReference type="PROSITE" id="PS51257">
    <property type="entry name" value="PROKAR_LIPOPROTEIN"/>
    <property type="match status" value="1"/>
</dbReference>
<keyword evidence="5" id="KW-1185">Reference proteome</keyword>
<evidence type="ECO:0000313" key="5">
    <source>
        <dbReference type="Proteomes" id="UP000533017"/>
    </source>
</evidence>
<dbReference type="Pfam" id="PF19516">
    <property type="entry name" value="DUF6049"/>
    <property type="match status" value="1"/>
</dbReference>
<evidence type="ECO:0000256" key="2">
    <source>
        <dbReference type="SAM" id="Phobius"/>
    </source>
</evidence>
<name>A0ABX2SAC1_9ACTN</name>
<proteinExistence type="predicted"/>
<evidence type="ECO:0000256" key="1">
    <source>
        <dbReference type="SAM" id="MobiDB-lite"/>
    </source>
</evidence>
<keyword evidence="2" id="KW-1133">Transmembrane helix</keyword>
<dbReference type="InterPro" id="IPR046112">
    <property type="entry name" value="DUF6049"/>
</dbReference>
<evidence type="ECO:0000313" key="4">
    <source>
        <dbReference type="EMBL" id="NYH86589.1"/>
    </source>
</evidence>
<comment type="caution">
    <text evidence="4">The sequence shown here is derived from an EMBL/GenBank/DDBJ whole genome shotgun (WGS) entry which is preliminary data.</text>
</comment>
<dbReference type="EMBL" id="JACBZA010000001">
    <property type="protein sequence ID" value="NYH86589.1"/>
    <property type="molecule type" value="Genomic_DNA"/>
</dbReference>
<reference evidence="4 5" key="1">
    <citation type="submission" date="2020-07" db="EMBL/GenBank/DDBJ databases">
        <title>Sequencing the genomes of 1000 actinobacteria strains.</title>
        <authorList>
            <person name="Klenk H.-P."/>
        </authorList>
    </citation>
    <scope>NUCLEOTIDE SEQUENCE [LARGE SCALE GENOMIC DNA]</scope>
    <source>
        <strain evidence="4 5">DSM 45117</strain>
    </source>
</reference>
<feature type="chain" id="PRO_5046757867" description="Glycoprotein" evidence="3">
    <location>
        <begin position="36"/>
        <end position="760"/>
    </location>
</feature>
<gene>
    <name evidence="4" type="ORF">FHR37_005440</name>
</gene>
<evidence type="ECO:0000256" key="3">
    <source>
        <dbReference type="SAM" id="SignalP"/>
    </source>
</evidence>
<sequence length="760" mass="80240">MLAGRARLATAVVAVLALLACVGGLVTGMATPASAQVPGVRIQIDSVTPYATKGTKTLRVTGRVVNSGDVALSTVNAMLWFDQSPLTSRDELATAASEQPGERLGTRLDQPWNLVDQVAPRLRPHASARFDVKVPLAQLGLSEAGVYVVGVDIRATTPNSSLRETWRARTFLPYLPAGTKLTPVEVAFVLPVTDQPRLVDGDVVRGSATNNDTGETPALGEFAPGGRLSRLIDLGADHDLSFLVDPSLLDEARRMSDGFTTSSGTRVGPAQTADVRRWLNRARGVLASGDAKMLPYADPDLPALQRYHLTDRFPQAVRAADQASDAYQTGGTLVWPGAGYADAGTLETIAASKAHTVLLSQRALPALPKDGSSPVASLATPEGAVTALVADPSLTAGGPGGQSSPASIQQRFLSETALAAMQGGDPATTLRRMVAAMPRDWNPGSSGDTLFRTVESVSWLRPLSVGALLSQAPTAYGGPLRKSPTDTRAELSPRHIQHLRDLAAASSVLLDMLAEPERSRPALDREFLRGASTSWRRDDADAIDLIDTMTSRIRTAIGQVEVVPPRLVTLSSQTGRFPVTIWNRGSQPVEVRLEVRPRDPELLEVAPIDPVRVDPNRKATVSVTAQAPSDNAVRSAVQMEARVTTRSGTSFGATQPFFVRVTGYGQVGWVVIFVGLGLLLLAAGTRIVRRLRAAAAARRATAGGEGRATTEGDESAPQEQAPGDPARPNGQAAQPPDKHSGTPPGSQPGPLGPDMTKAKR</sequence>
<feature type="region of interest" description="Disordered" evidence="1">
    <location>
        <begin position="698"/>
        <end position="760"/>
    </location>
</feature>
<keyword evidence="2" id="KW-0472">Membrane</keyword>
<organism evidence="4 5">
    <name type="scientific">Actinopolymorpha cephalotaxi</name>
    <dbReference type="NCBI Taxonomy" id="504797"/>
    <lineage>
        <taxon>Bacteria</taxon>
        <taxon>Bacillati</taxon>
        <taxon>Actinomycetota</taxon>
        <taxon>Actinomycetes</taxon>
        <taxon>Propionibacteriales</taxon>
        <taxon>Actinopolymorphaceae</taxon>
        <taxon>Actinopolymorpha</taxon>
    </lineage>
</organism>
<protein>
    <recommendedName>
        <fullName evidence="6">Glycoprotein</fullName>
    </recommendedName>
</protein>
<keyword evidence="2" id="KW-0812">Transmembrane</keyword>
<accession>A0ABX2SAC1</accession>